<gene>
    <name evidence="1" type="ORF">M9Y10_026596</name>
</gene>
<reference evidence="1 2" key="1">
    <citation type="submission" date="2024-04" db="EMBL/GenBank/DDBJ databases">
        <title>Tritrichomonas musculus Genome.</title>
        <authorList>
            <person name="Alves-Ferreira E."/>
            <person name="Grigg M."/>
            <person name="Lorenzi H."/>
            <person name="Galac M."/>
        </authorList>
    </citation>
    <scope>NUCLEOTIDE SEQUENCE [LARGE SCALE GENOMIC DNA]</scope>
    <source>
        <strain evidence="1 2">EAF2021</strain>
    </source>
</reference>
<evidence type="ECO:0000313" key="1">
    <source>
        <dbReference type="EMBL" id="KAK8841656.1"/>
    </source>
</evidence>
<dbReference type="SUPFAM" id="SSF56112">
    <property type="entry name" value="Protein kinase-like (PK-like)"/>
    <property type="match status" value="1"/>
</dbReference>
<evidence type="ECO:0000313" key="2">
    <source>
        <dbReference type="Proteomes" id="UP001470230"/>
    </source>
</evidence>
<accession>A0ABR2H736</accession>
<name>A0ABR2H736_9EUKA</name>
<dbReference type="EMBL" id="JAPFFF010000040">
    <property type="protein sequence ID" value="KAK8841656.1"/>
    <property type="molecule type" value="Genomic_DNA"/>
</dbReference>
<dbReference type="Gene3D" id="1.10.510.10">
    <property type="entry name" value="Transferase(Phosphotransferase) domain 1"/>
    <property type="match status" value="1"/>
</dbReference>
<keyword evidence="2" id="KW-1185">Reference proteome</keyword>
<sequence length="88" mass="9888">MAGTLRCMAPEIIQEKTNYNEKVDVYSAVLSSQFSTRDSFQKLRSQKLSLAKRLRFKTTYQSSQKTSLTSAGPSMLTIGHHSQKIAKC</sequence>
<organism evidence="1 2">
    <name type="scientific">Tritrichomonas musculus</name>
    <dbReference type="NCBI Taxonomy" id="1915356"/>
    <lineage>
        <taxon>Eukaryota</taxon>
        <taxon>Metamonada</taxon>
        <taxon>Parabasalia</taxon>
        <taxon>Tritrichomonadida</taxon>
        <taxon>Tritrichomonadidae</taxon>
        <taxon>Tritrichomonas</taxon>
    </lineage>
</organism>
<dbReference type="InterPro" id="IPR011009">
    <property type="entry name" value="Kinase-like_dom_sf"/>
</dbReference>
<dbReference type="Proteomes" id="UP001470230">
    <property type="component" value="Unassembled WGS sequence"/>
</dbReference>
<protein>
    <submittedName>
        <fullName evidence="1">Uncharacterized protein</fullName>
    </submittedName>
</protein>
<comment type="caution">
    <text evidence="1">The sequence shown here is derived from an EMBL/GenBank/DDBJ whole genome shotgun (WGS) entry which is preliminary data.</text>
</comment>
<proteinExistence type="predicted"/>